<dbReference type="RefSeq" id="WP_164029058.1">
    <property type="nucleotide sequence ID" value="NZ_JAABOQ010000001.1"/>
</dbReference>
<dbReference type="InterPro" id="IPR001478">
    <property type="entry name" value="PDZ"/>
</dbReference>
<sequence>MKKLSTLILASVIGGAFTLGFYKIALETPQETTSKEATMPTYIPATYTANKPIATAAIEGIDFTNAAEKTVNSVVHVKNRATSEGGSSIYDFFYGRSSKPRVREGSGSGVIISPDGYVITNNHVIEGADELEVTLNNNKSYPATLIGSDPKTDIAVLKIEADTDLQFIAFGDSDNVRVGEWVLAVGNPFNLTSTVTAGIISAKARDLNEFDQQNQSFLQTDAAVNPGNSGGALVNTNGDLIGINTAITSQTGSFVGYSFAVPSNIAKKVVDDLLEYGDVQKGVLGITTLNRNSKEAIEKGLDQVDGVYVSGVEKDSGADKGGLQSGDVIKKIDRVRIRKFADLTGYLNSKRPNETLNVLVDRNGSRKELKVTLSKFDIFEVDFLGMKLRNISAENKEKYEISNGVGVYELKAGSIINNSTDVRPGYILTEINGIKIKSISDIAKLKKKNIQDDLEKITFLNGKLEAERYIFRD</sequence>
<name>A0A6M0CIM3_9FLAO</name>
<comment type="caution">
    <text evidence="5">The sequence shown here is derived from an EMBL/GenBank/DDBJ whole genome shotgun (WGS) entry which is preliminary data.</text>
</comment>
<dbReference type="PROSITE" id="PS50106">
    <property type="entry name" value="PDZ"/>
    <property type="match status" value="1"/>
</dbReference>
<dbReference type="Pfam" id="PF13180">
    <property type="entry name" value="PDZ_2"/>
    <property type="match status" value="1"/>
</dbReference>
<dbReference type="AlphaFoldDB" id="A0A6M0CIM3"/>
<dbReference type="PRINTS" id="PR00834">
    <property type="entry name" value="PROTEASES2C"/>
</dbReference>
<comment type="similarity">
    <text evidence="1">Belongs to the peptidase S1C family.</text>
</comment>
<dbReference type="PANTHER" id="PTHR22939:SF129">
    <property type="entry name" value="SERINE PROTEASE HTRA2, MITOCHONDRIAL"/>
    <property type="match status" value="1"/>
</dbReference>
<dbReference type="Gene3D" id="2.40.10.120">
    <property type="match status" value="1"/>
</dbReference>
<dbReference type="SMART" id="SM00228">
    <property type="entry name" value="PDZ"/>
    <property type="match status" value="1"/>
</dbReference>
<protein>
    <submittedName>
        <fullName evidence="5">PDZ domain-containing protein</fullName>
    </submittedName>
</protein>
<dbReference type="PANTHER" id="PTHR22939">
    <property type="entry name" value="SERINE PROTEASE FAMILY S1C HTRA-RELATED"/>
    <property type="match status" value="1"/>
</dbReference>
<evidence type="ECO:0000313" key="5">
    <source>
        <dbReference type="EMBL" id="NER15789.1"/>
    </source>
</evidence>
<accession>A0A6M0CIM3</accession>
<dbReference type="InterPro" id="IPR036034">
    <property type="entry name" value="PDZ_sf"/>
</dbReference>
<dbReference type="GO" id="GO:0004252">
    <property type="term" value="F:serine-type endopeptidase activity"/>
    <property type="evidence" value="ECO:0007669"/>
    <property type="project" value="InterPro"/>
</dbReference>
<proteinExistence type="inferred from homology"/>
<dbReference type="EMBL" id="JAABOQ010000001">
    <property type="protein sequence ID" value="NER15789.1"/>
    <property type="molecule type" value="Genomic_DNA"/>
</dbReference>
<gene>
    <name evidence="5" type="ORF">GWK10_01125</name>
</gene>
<evidence type="ECO:0000256" key="1">
    <source>
        <dbReference type="ARBA" id="ARBA00010541"/>
    </source>
</evidence>
<organism evidence="5 6">
    <name type="scientific">Spongiivirga citrea</name>
    <dbReference type="NCBI Taxonomy" id="1481457"/>
    <lineage>
        <taxon>Bacteria</taxon>
        <taxon>Pseudomonadati</taxon>
        <taxon>Bacteroidota</taxon>
        <taxon>Flavobacteriia</taxon>
        <taxon>Flavobacteriales</taxon>
        <taxon>Flavobacteriaceae</taxon>
        <taxon>Spongiivirga</taxon>
    </lineage>
</organism>
<evidence type="ECO:0000313" key="6">
    <source>
        <dbReference type="Proteomes" id="UP000474296"/>
    </source>
</evidence>
<dbReference type="InterPro" id="IPR009003">
    <property type="entry name" value="Peptidase_S1_PA"/>
</dbReference>
<keyword evidence="2" id="KW-0645">Protease</keyword>
<keyword evidence="6" id="KW-1185">Reference proteome</keyword>
<dbReference type="SUPFAM" id="SSF50156">
    <property type="entry name" value="PDZ domain-like"/>
    <property type="match status" value="1"/>
</dbReference>
<dbReference type="Pfam" id="PF13365">
    <property type="entry name" value="Trypsin_2"/>
    <property type="match status" value="1"/>
</dbReference>
<dbReference type="SUPFAM" id="SSF50494">
    <property type="entry name" value="Trypsin-like serine proteases"/>
    <property type="match status" value="1"/>
</dbReference>
<reference evidence="5 6" key="1">
    <citation type="submission" date="2020-01" db="EMBL/GenBank/DDBJ databases">
        <title>Spongiivirga citrea KCTC 32990T.</title>
        <authorList>
            <person name="Wang G."/>
        </authorList>
    </citation>
    <scope>NUCLEOTIDE SEQUENCE [LARGE SCALE GENOMIC DNA]</scope>
    <source>
        <strain evidence="5 6">KCTC 32990</strain>
    </source>
</reference>
<evidence type="ECO:0000259" key="4">
    <source>
        <dbReference type="PROSITE" id="PS50106"/>
    </source>
</evidence>
<dbReference type="InterPro" id="IPR001940">
    <property type="entry name" value="Peptidase_S1C"/>
</dbReference>
<dbReference type="GO" id="GO:0006508">
    <property type="term" value="P:proteolysis"/>
    <property type="evidence" value="ECO:0007669"/>
    <property type="project" value="UniProtKB-KW"/>
</dbReference>
<dbReference type="Proteomes" id="UP000474296">
    <property type="component" value="Unassembled WGS sequence"/>
</dbReference>
<feature type="domain" description="PDZ" evidence="4">
    <location>
        <begin position="273"/>
        <end position="364"/>
    </location>
</feature>
<dbReference type="Gene3D" id="2.30.42.10">
    <property type="match status" value="1"/>
</dbReference>
<keyword evidence="3" id="KW-0378">Hydrolase</keyword>
<evidence type="ECO:0000256" key="3">
    <source>
        <dbReference type="ARBA" id="ARBA00022801"/>
    </source>
</evidence>
<evidence type="ECO:0000256" key="2">
    <source>
        <dbReference type="ARBA" id="ARBA00022670"/>
    </source>
</evidence>